<keyword evidence="2" id="KW-0472">Membrane</keyword>
<dbReference type="GO" id="GO:0016791">
    <property type="term" value="F:phosphatase activity"/>
    <property type="evidence" value="ECO:0007669"/>
    <property type="project" value="TreeGrafter"/>
</dbReference>
<dbReference type="VEuPathDB" id="TriTrypDB:TcYC6_0011930"/>
<proteinExistence type="predicted"/>
<dbReference type="VEuPathDB" id="TriTrypDB:C4B63_330g10"/>
<dbReference type="PANTHER" id="PTHR11567:SF110">
    <property type="entry name" value="2-PHOSPHOXYLOSE PHOSPHATASE 1"/>
    <property type="match status" value="1"/>
</dbReference>
<feature type="chain" id="PRO_5015939554" evidence="3">
    <location>
        <begin position="25"/>
        <end position="511"/>
    </location>
</feature>
<dbReference type="VEuPathDB" id="TriTrypDB:TCDM_06401"/>
<dbReference type="VEuPathDB" id="TriTrypDB:Tc_MARK_1451"/>
<evidence type="ECO:0000256" key="2">
    <source>
        <dbReference type="SAM" id="Phobius"/>
    </source>
</evidence>
<dbReference type="VEuPathDB" id="TriTrypDB:TcBrA4_0077580"/>
<evidence type="ECO:0000313" key="5">
    <source>
        <dbReference type="Proteomes" id="UP000246121"/>
    </source>
</evidence>
<dbReference type="InterPro" id="IPR050645">
    <property type="entry name" value="Histidine_acid_phosphatase"/>
</dbReference>
<feature type="transmembrane region" description="Helical" evidence="2">
    <location>
        <begin position="455"/>
        <end position="480"/>
    </location>
</feature>
<dbReference type="VEuPathDB" id="TriTrypDB:TcCLB.508827.10"/>
<dbReference type="EMBL" id="PRFA01000330">
    <property type="protein sequence ID" value="PWU83388.1"/>
    <property type="molecule type" value="Genomic_DNA"/>
</dbReference>
<comment type="caution">
    <text evidence="4">The sequence shown here is derived from an EMBL/GenBank/DDBJ whole genome shotgun (WGS) entry which is preliminary data.</text>
</comment>
<dbReference type="AlphaFoldDB" id="A0A2V2UKS0"/>
<evidence type="ECO:0000256" key="1">
    <source>
        <dbReference type="ARBA" id="ARBA00022801"/>
    </source>
</evidence>
<dbReference type="PANTHER" id="PTHR11567">
    <property type="entry name" value="ACID PHOSPHATASE-RELATED"/>
    <property type="match status" value="1"/>
</dbReference>
<dbReference type="SUPFAM" id="SSF53254">
    <property type="entry name" value="Phosphoglycerate mutase-like"/>
    <property type="match status" value="1"/>
</dbReference>
<dbReference type="VEuPathDB" id="TriTrypDB:BCY84_15938"/>
<keyword evidence="1" id="KW-0378">Hydrolase</keyword>
<dbReference type="VEuPathDB" id="TriTrypDB:TCSYLVIO_002673"/>
<feature type="signal peptide" evidence="3">
    <location>
        <begin position="1"/>
        <end position="24"/>
    </location>
</feature>
<dbReference type="Gene3D" id="3.40.50.1240">
    <property type="entry name" value="Phosphoglycerate mutase-like"/>
    <property type="match status" value="1"/>
</dbReference>
<evidence type="ECO:0000313" key="4">
    <source>
        <dbReference type="EMBL" id="PWU83388.1"/>
    </source>
</evidence>
<accession>A0A2V2UKS0</accession>
<name>A0A2V2UKS0_TRYCR</name>
<dbReference type="Proteomes" id="UP000246121">
    <property type="component" value="Unassembled WGS sequence"/>
</dbReference>
<keyword evidence="3" id="KW-0732">Signal</keyword>
<dbReference type="VEuPathDB" id="TriTrypDB:C3747_230g6"/>
<dbReference type="VEuPathDB" id="TriTrypDB:TcCL_Unassigned02442"/>
<reference evidence="4 5" key="1">
    <citation type="journal article" date="2018" name="Microb. Genom.">
        <title>Expanding an expanded genome: long-read sequencing of Trypanosoma cruzi.</title>
        <authorList>
            <person name="Berna L."/>
            <person name="Rodriguez M."/>
            <person name="Chiribao M.L."/>
            <person name="Parodi-Talice A."/>
            <person name="Pita S."/>
            <person name="Rijo G."/>
            <person name="Alvarez-Valin F."/>
            <person name="Robello C."/>
        </authorList>
    </citation>
    <scope>NUCLEOTIDE SEQUENCE [LARGE SCALE GENOMIC DNA]</scope>
    <source>
        <strain evidence="4 5">Dm28c</strain>
    </source>
</reference>
<sequence>MTYQSMTTAWCVAILLLAVTGANGLYVLELVQVAHRHGVSPPPVATPNREKLCSPNGASSCTAIAKRGVEQMTAMGAHIRQLYSRDAATFGSATWFQPSYDVSAVSTRSIADPATLQAAAALLGGIYASENANIVPTIISTAPERDALLNVEAFPSSTITRMINAKAFNATLESVVDEQFPDASVVEAMGAEVGLDAALCSAPATRMVCCQRLQKLAVMYAAMGATDSAPTVMANKAKLDAVAAAYFHVSQGYNASVPQDVARGSLGLPLARELLRNMRAKMLPEGDANRNTKIMMQYAHRVPIQTALGHDPSDATPLGETFLVDLLRDDATNAYFVRLRYAAATNGAPAAAFFPFRCLSAADVPTDATTADGVICPFDDFTRFVESSSGTSAAGAACYLDEETRKKFGCSVEGAAPSPECARYRAMCPAQACPGGQVYDVRDDSCKPRVVLSDVISNGAGVAVGIAAVVLGFLLSLFLMHLCPMLCLTKGASEMHGECPDNVEVSTVPRQ</sequence>
<dbReference type="VEuPathDB" id="TriTrypDB:TcG_01768"/>
<organism evidence="4 5">
    <name type="scientific">Trypanosoma cruzi</name>
    <dbReference type="NCBI Taxonomy" id="5693"/>
    <lineage>
        <taxon>Eukaryota</taxon>
        <taxon>Discoba</taxon>
        <taxon>Euglenozoa</taxon>
        <taxon>Kinetoplastea</taxon>
        <taxon>Metakinetoplastina</taxon>
        <taxon>Trypanosomatida</taxon>
        <taxon>Trypanosomatidae</taxon>
        <taxon>Trypanosoma</taxon>
        <taxon>Schizotrypanum</taxon>
    </lineage>
</organism>
<dbReference type="InterPro" id="IPR029033">
    <property type="entry name" value="His_PPase_superfam"/>
</dbReference>
<gene>
    <name evidence="4" type="ORF">C4B63_330g10</name>
</gene>
<evidence type="ECO:0000256" key="3">
    <source>
        <dbReference type="SAM" id="SignalP"/>
    </source>
</evidence>
<keyword evidence="2" id="KW-0812">Transmembrane</keyword>
<protein>
    <submittedName>
        <fullName evidence="4">Putative membrane-bound acid phosphatase</fullName>
    </submittedName>
</protein>
<keyword evidence="2" id="KW-1133">Transmembrane helix</keyword>